<name>A0A194VRI6_CYTMA</name>
<evidence type="ECO:0000313" key="2">
    <source>
        <dbReference type="EMBL" id="KUI66425.1"/>
    </source>
</evidence>
<dbReference type="EMBL" id="CM003099">
    <property type="protein sequence ID" value="KUI66425.1"/>
    <property type="molecule type" value="Genomic_DNA"/>
</dbReference>
<organism evidence="2 3">
    <name type="scientific">Cytospora mali</name>
    <name type="common">Apple Valsa canker fungus</name>
    <name type="synonym">Valsa mali</name>
    <dbReference type="NCBI Taxonomy" id="578113"/>
    <lineage>
        <taxon>Eukaryota</taxon>
        <taxon>Fungi</taxon>
        <taxon>Dikarya</taxon>
        <taxon>Ascomycota</taxon>
        <taxon>Pezizomycotina</taxon>
        <taxon>Sordariomycetes</taxon>
        <taxon>Sordariomycetidae</taxon>
        <taxon>Diaporthales</taxon>
        <taxon>Cytosporaceae</taxon>
        <taxon>Cytospora</taxon>
    </lineage>
</organism>
<dbReference type="Proteomes" id="UP000078559">
    <property type="component" value="Chromosome 2"/>
</dbReference>
<feature type="region of interest" description="Disordered" evidence="1">
    <location>
        <begin position="144"/>
        <end position="189"/>
    </location>
</feature>
<feature type="compositionally biased region" description="Polar residues" evidence="1">
    <location>
        <begin position="175"/>
        <end position="189"/>
    </location>
</feature>
<evidence type="ECO:0000256" key="1">
    <source>
        <dbReference type="SAM" id="MobiDB-lite"/>
    </source>
</evidence>
<accession>A0A194VRI6</accession>
<keyword evidence="3" id="KW-1185">Reference proteome</keyword>
<proteinExistence type="predicted"/>
<gene>
    <name evidence="2" type="ORF">VM1G_11369</name>
</gene>
<reference evidence="2" key="1">
    <citation type="submission" date="2014-12" db="EMBL/GenBank/DDBJ databases">
        <title>Genome Sequence of Valsa Canker Pathogens Uncovers a Specific Adaption of Colonization on Woody Bark.</title>
        <authorList>
            <person name="Yin Z."/>
            <person name="Liu H."/>
            <person name="Gao X."/>
            <person name="Li Z."/>
            <person name="Song N."/>
            <person name="Ke X."/>
            <person name="Dai Q."/>
            <person name="Wu Y."/>
            <person name="Sun Y."/>
            <person name="Xu J.-R."/>
            <person name="Kang Z.K."/>
            <person name="Wang L."/>
            <person name="Huang L."/>
        </authorList>
    </citation>
    <scope>NUCLEOTIDE SEQUENCE [LARGE SCALE GENOMIC DNA]</scope>
    <source>
        <strain evidence="2">03-8</strain>
    </source>
</reference>
<evidence type="ECO:0000313" key="3">
    <source>
        <dbReference type="Proteomes" id="UP000078559"/>
    </source>
</evidence>
<sequence>MSNLRKVDLPSRIEESTLQHYWDMCCLENVPLSSLPASQGALTDIPELPGKSLNSGASQGDSQGDPSKRAFPPASHIQVSDNPAADTPTPSGIEALRLKSFLASASTAYPPSPPSSEPASEEHKLWRFGHKVIKDPARARELWRQGHNLIPIESDTEGSDEKRGRSLPSDESAKNKASQNHLCDQPPSN</sequence>
<dbReference type="AlphaFoldDB" id="A0A194VRI6"/>
<feature type="region of interest" description="Disordered" evidence="1">
    <location>
        <begin position="36"/>
        <end position="96"/>
    </location>
</feature>
<protein>
    <submittedName>
        <fullName evidence="2">Uncharacterized protein</fullName>
    </submittedName>
</protein>
<feature type="compositionally biased region" description="Polar residues" evidence="1">
    <location>
        <begin position="52"/>
        <end position="65"/>
    </location>
</feature>